<dbReference type="RefSeq" id="WP_170920744.1">
    <property type="nucleotide sequence ID" value="NZ_FUWJ01000001.1"/>
</dbReference>
<organism evidence="2 3">
    <name type="scientific">Enhydrobacter aerosaccus</name>
    <dbReference type="NCBI Taxonomy" id="225324"/>
    <lineage>
        <taxon>Bacteria</taxon>
        <taxon>Pseudomonadati</taxon>
        <taxon>Pseudomonadota</taxon>
        <taxon>Alphaproteobacteria</taxon>
        <taxon>Hyphomicrobiales</taxon>
        <taxon>Enhydrobacter</taxon>
    </lineage>
</organism>
<evidence type="ECO:0008006" key="4">
    <source>
        <dbReference type="Google" id="ProtNLM"/>
    </source>
</evidence>
<feature type="chain" id="PRO_5012210926" description="Lipoprotein-attachment site-containing protein" evidence="1">
    <location>
        <begin position="16"/>
        <end position="53"/>
    </location>
</feature>
<feature type="signal peptide" evidence="1">
    <location>
        <begin position="1"/>
        <end position="15"/>
    </location>
</feature>
<dbReference type="STRING" id="225324.SAMN02745126_00422"/>
<dbReference type="EMBL" id="FUWJ01000001">
    <property type="protein sequence ID" value="SJZ33169.1"/>
    <property type="molecule type" value="Genomic_DNA"/>
</dbReference>
<name>A0A1T4JSP8_9HYPH</name>
<gene>
    <name evidence="2" type="ORF">SAMN02745126_00422</name>
</gene>
<evidence type="ECO:0000256" key="1">
    <source>
        <dbReference type="SAM" id="SignalP"/>
    </source>
</evidence>
<keyword evidence="3" id="KW-1185">Reference proteome</keyword>
<accession>A0A1T4JSP8</accession>
<dbReference type="AlphaFoldDB" id="A0A1T4JSP8"/>
<reference evidence="3" key="1">
    <citation type="submission" date="2017-02" db="EMBL/GenBank/DDBJ databases">
        <authorList>
            <person name="Varghese N."/>
            <person name="Submissions S."/>
        </authorList>
    </citation>
    <scope>NUCLEOTIDE SEQUENCE [LARGE SCALE GENOMIC DNA]</scope>
    <source>
        <strain evidence="3">ATCC 27094</strain>
    </source>
</reference>
<sequence length="53" mass="5472">MKRLGILTIVSLVLAACGFHSETVVQKPAPQPSTAVVVPSSPPPTTVYVPATD</sequence>
<evidence type="ECO:0000313" key="2">
    <source>
        <dbReference type="EMBL" id="SJZ33169.1"/>
    </source>
</evidence>
<keyword evidence="1" id="KW-0732">Signal</keyword>
<evidence type="ECO:0000313" key="3">
    <source>
        <dbReference type="Proteomes" id="UP000190092"/>
    </source>
</evidence>
<protein>
    <recommendedName>
        <fullName evidence="4">Lipoprotein-attachment site-containing protein</fullName>
    </recommendedName>
</protein>
<dbReference type="Proteomes" id="UP000190092">
    <property type="component" value="Unassembled WGS sequence"/>
</dbReference>
<dbReference type="PROSITE" id="PS51257">
    <property type="entry name" value="PROKAR_LIPOPROTEIN"/>
    <property type="match status" value="1"/>
</dbReference>
<proteinExistence type="predicted"/>